<evidence type="ECO:0000256" key="4">
    <source>
        <dbReference type="SAM" id="MobiDB-lite"/>
    </source>
</evidence>
<name>A0A0M8QIQ9_9ACTN</name>
<dbReference type="PIRSF" id="PIRSF033490">
    <property type="entry name" value="MazF"/>
    <property type="match status" value="1"/>
</dbReference>
<evidence type="ECO:0000256" key="1">
    <source>
        <dbReference type="ARBA" id="ARBA00007521"/>
    </source>
</evidence>
<feature type="compositionally biased region" description="Basic and acidic residues" evidence="4">
    <location>
        <begin position="1"/>
        <end position="10"/>
    </location>
</feature>
<keyword evidence="3" id="KW-0540">Nuclease</keyword>
<dbReference type="EC" id="3.1.-.-" evidence="3"/>
<dbReference type="RefSeq" id="WP_030818491.1">
    <property type="nucleotide sequence ID" value="NZ_LGCN01000212.1"/>
</dbReference>
<comment type="similarity">
    <text evidence="1 3">Belongs to the PemK/MazF family.</text>
</comment>
<dbReference type="GO" id="GO:0016075">
    <property type="term" value="P:rRNA catabolic process"/>
    <property type="evidence" value="ECO:0007669"/>
    <property type="project" value="TreeGrafter"/>
</dbReference>
<dbReference type="GO" id="GO:0006402">
    <property type="term" value="P:mRNA catabolic process"/>
    <property type="evidence" value="ECO:0007669"/>
    <property type="project" value="TreeGrafter"/>
</dbReference>
<proteinExistence type="inferred from homology"/>
<dbReference type="GO" id="GO:0003677">
    <property type="term" value="F:DNA binding"/>
    <property type="evidence" value="ECO:0007669"/>
    <property type="project" value="InterPro"/>
</dbReference>
<evidence type="ECO:0000313" key="5">
    <source>
        <dbReference type="EMBL" id="KOT35253.1"/>
    </source>
</evidence>
<gene>
    <name evidence="5" type="ORF">ADK41_25030</name>
</gene>
<feature type="region of interest" description="Disordered" evidence="4">
    <location>
        <begin position="1"/>
        <end position="24"/>
    </location>
</feature>
<dbReference type="PANTHER" id="PTHR33988">
    <property type="entry name" value="ENDORIBONUCLEASE MAZF-RELATED"/>
    <property type="match status" value="1"/>
</dbReference>
<dbReference type="Gene3D" id="2.30.30.110">
    <property type="match status" value="1"/>
</dbReference>
<dbReference type="GO" id="GO:0016787">
    <property type="term" value="F:hydrolase activity"/>
    <property type="evidence" value="ECO:0007669"/>
    <property type="project" value="UniProtKB-KW"/>
</dbReference>
<dbReference type="OrthoDB" id="9808744at2"/>
<evidence type="ECO:0000313" key="6">
    <source>
        <dbReference type="Proteomes" id="UP000037773"/>
    </source>
</evidence>
<dbReference type="PANTHER" id="PTHR33988:SF1">
    <property type="entry name" value="ENDORIBONUCLEASE MAZF7-RELATED"/>
    <property type="match status" value="1"/>
</dbReference>
<accession>A0A0M8QIQ9</accession>
<organism evidence="5 6">
    <name type="scientific">Streptomyces caelestis</name>
    <dbReference type="NCBI Taxonomy" id="36816"/>
    <lineage>
        <taxon>Bacteria</taxon>
        <taxon>Bacillati</taxon>
        <taxon>Actinomycetota</taxon>
        <taxon>Actinomycetes</taxon>
        <taxon>Kitasatosporales</taxon>
        <taxon>Streptomycetaceae</taxon>
        <taxon>Streptomyces</taxon>
    </lineage>
</organism>
<dbReference type="InterPro" id="IPR003477">
    <property type="entry name" value="PemK-like"/>
</dbReference>
<evidence type="ECO:0000256" key="2">
    <source>
        <dbReference type="ARBA" id="ARBA00022649"/>
    </source>
</evidence>
<dbReference type="Pfam" id="PF02452">
    <property type="entry name" value="PemK_toxin"/>
    <property type="match status" value="1"/>
</dbReference>
<sequence>MRRGDVHPVDLEPAGGSGADKVRPAVIVSDDGADESVERNGRGVVSVVPPTSNTTRIPSFRVLLRADGSRPPKDSEARCERVRAVAPERLRQRVGAPPRQRMTDIDVALRRRLAL</sequence>
<keyword evidence="2" id="KW-1277">Toxin-antitoxin system</keyword>
<protein>
    <recommendedName>
        <fullName evidence="3">mRNA interferase</fullName>
        <ecNumber evidence="3">3.1.-.-</ecNumber>
    </recommendedName>
</protein>
<keyword evidence="6" id="KW-1185">Reference proteome</keyword>
<comment type="function">
    <text evidence="3">Toxic component of a type II toxin-antitoxin (TA) system.</text>
</comment>
<dbReference type="InterPro" id="IPR011067">
    <property type="entry name" value="Plasmid_toxin/cell-grow_inhib"/>
</dbReference>
<dbReference type="GO" id="GO:0004521">
    <property type="term" value="F:RNA endonuclease activity"/>
    <property type="evidence" value="ECO:0007669"/>
    <property type="project" value="TreeGrafter"/>
</dbReference>
<comment type="caution">
    <text evidence="5">The sequence shown here is derived from an EMBL/GenBank/DDBJ whole genome shotgun (WGS) entry which is preliminary data.</text>
</comment>
<dbReference type="Proteomes" id="UP000037773">
    <property type="component" value="Unassembled WGS sequence"/>
</dbReference>
<reference evidence="5 6" key="1">
    <citation type="submission" date="2015-07" db="EMBL/GenBank/DDBJ databases">
        <authorList>
            <person name="Noorani M."/>
        </authorList>
    </citation>
    <scope>NUCLEOTIDE SEQUENCE [LARGE SCALE GENOMIC DNA]</scope>
    <source>
        <strain evidence="5 6">NRRL B-24567</strain>
    </source>
</reference>
<evidence type="ECO:0000256" key="3">
    <source>
        <dbReference type="PIRNR" id="PIRNR033490"/>
    </source>
</evidence>
<dbReference type="PATRIC" id="fig|36816.3.peg.5403"/>
<dbReference type="AlphaFoldDB" id="A0A0M8QIQ9"/>
<keyword evidence="3" id="KW-0378">Hydrolase</keyword>
<keyword evidence="3" id="KW-0255">Endonuclease</keyword>
<dbReference type="SUPFAM" id="SSF50118">
    <property type="entry name" value="Cell growth inhibitor/plasmid maintenance toxic component"/>
    <property type="match status" value="1"/>
</dbReference>
<dbReference type="EMBL" id="LGCN01000212">
    <property type="protein sequence ID" value="KOT35253.1"/>
    <property type="molecule type" value="Genomic_DNA"/>
</dbReference>